<protein>
    <submittedName>
        <fullName evidence="1">Uncharacterized protein</fullName>
    </submittedName>
</protein>
<sequence>MKQITLSEQDASRIDTYLELTSGRISEELKLWESMKGKAQTAEKNIVFRKDTAQAVEKLREQL</sequence>
<evidence type="ECO:0000313" key="2">
    <source>
        <dbReference type="Proteomes" id="UP000095597"/>
    </source>
</evidence>
<dbReference type="RefSeq" id="WP_055213779.1">
    <property type="nucleotide sequence ID" value="NZ_CYXO01000004.1"/>
</dbReference>
<dbReference type="Proteomes" id="UP000095597">
    <property type="component" value="Unassembled WGS sequence"/>
</dbReference>
<gene>
    <name evidence="1" type="ORF">ERS852573_00890</name>
</gene>
<dbReference type="EMBL" id="CYXO01000004">
    <property type="protein sequence ID" value="CUM86673.1"/>
    <property type="molecule type" value="Genomic_DNA"/>
</dbReference>
<organism evidence="1 2">
    <name type="scientific">Dorea longicatena</name>
    <dbReference type="NCBI Taxonomy" id="88431"/>
    <lineage>
        <taxon>Bacteria</taxon>
        <taxon>Bacillati</taxon>
        <taxon>Bacillota</taxon>
        <taxon>Clostridia</taxon>
        <taxon>Lachnospirales</taxon>
        <taxon>Lachnospiraceae</taxon>
        <taxon>Dorea</taxon>
    </lineage>
</organism>
<dbReference type="AlphaFoldDB" id="A0A173S8L2"/>
<name>A0A173S8L2_9FIRM</name>
<proteinExistence type="predicted"/>
<accession>A0A173S8L2</accession>
<reference evidence="1 2" key="1">
    <citation type="submission" date="2015-09" db="EMBL/GenBank/DDBJ databases">
        <authorList>
            <consortium name="Pathogen Informatics"/>
        </authorList>
    </citation>
    <scope>NUCLEOTIDE SEQUENCE [LARGE SCALE GENOMIC DNA]</scope>
    <source>
        <strain evidence="1 2">2789STDY5834961</strain>
    </source>
</reference>
<evidence type="ECO:0000313" key="1">
    <source>
        <dbReference type="EMBL" id="CUM86673.1"/>
    </source>
</evidence>